<dbReference type="OrthoDB" id="465245at2"/>
<protein>
    <recommendedName>
        <fullName evidence="3">DUF3181 domain-containing protein</fullName>
    </recommendedName>
</protein>
<dbReference type="RefSeq" id="WP_032522824.1">
    <property type="nucleotide sequence ID" value="NZ_CP138977.1"/>
</dbReference>
<reference evidence="2" key="1">
    <citation type="journal article" date="2014" name="Sci. Data">
        <title>Genomes of diverse isolates of the marine cyanobacterium Prochlorococcus.</title>
        <authorList>
            <person name="Biller S."/>
            <person name="Berube P."/>
            <person name="Thompson J."/>
            <person name="Kelly L."/>
            <person name="Roggensack S."/>
            <person name="Awad L."/>
            <person name="Roache-Johnson K."/>
            <person name="Ding H."/>
            <person name="Giovannoni S.J."/>
            <person name="Moore L.R."/>
            <person name="Chisholm S.W."/>
        </authorList>
    </citation>
    <scope>NUCLEOTIDE SEQUENCE [LARGE SCALE GENOMIC DNA]</scope>
    <source>
        <strain evidence="2">MIT 9201</strain>
    </source>
</reference>
<comment type="caution">
    <text evidence="1">The sequence shown here is derived from an EMBL/GenBank/DDBJ whole genome shotgun (WGS) entry which is preliminary data.</text>
</comment>
<proteinExistence type="predicted"/>
<dbReference type="InterPro" id="IPR021518">
    <property type="entry name" value="DUF3181"/>
</dbReference>
<dbReference type="eggNOG" id="ENOG50321G0">
    <property type="taxonomic scope" value="Bacteria"/>
</dbReference>
<dbReference type="Pfam" id="PF11378">
    <property type="entry name" value="DUF3181"/>
    <property type="match status" value="1"/>
</dbReference>
<evidence type="ECO:0008006" key="3">
    <source>
        <dbReference type="Google" id="ProtNLM"/>
    </source>
</evidence>
<evidence type="ECO:0000313" key="2">
    <source>
        <dbReference type="Proteomes" id="UP000030355"/>
    </source>
</evidence>
<accession>A0A0A2A1X3</accession>
<dbReference type="AlphaFoldDB" id="A0A0A2A1X3"/>
<name>A0A0A2A1X3_PROMR</name>
<evidence type="ECO:0000313" key="1">
    <source>
        <dbReference type="EMBL" id="KGF94519.1"/>
    </source>
</evidence>
<dbReference type="Proteomes" id="UP000030355">
    <property type="component" value="Unassembled WGS sequence"/>
</dbReference>
<gene>
    <name evidence="1" type="ORF">EU95_1734</name>
</gene>
<dbReference type="EMBL" id="JNAL01000018">
    <property type="protein sequence ID" value="KGF94519.1"/>
    <property type="molecule type" value="Genomic_DNA"/>
</dbReference>
<sequence length="96" mass="10746">MDFQVRISDLENIISEKVFIKIEKWNLYLGDAGLARNLALECISNKDQGPLEAAKISLKAINVKVGDGINSIPLINLITNSQILELEEILESFFEN</sequence>
<organism evidence="1 2">
    <name type="scientific">Prochlorococcus marinus str. MIT 9201</name>
    <dbReference type="NCBI Taxonomy" id="93057"/>
    <lineage>
        <taxon>Bacteria</taxon>
        <taxon>Bacillati</taxon>
        <taxon>Cyanobacteriota</taxon>
        <taxon>Cyanophyceae</taxon>
        <taxon>Synechococcales</taxon>
        <taxon>Prochlorococcaceae</taxon>
        <taxon>Prochlorococcus</taxon>
    </lineage>
</organism>